<dbReference type="SMART" id="SM00244">
    <property type="entry name" value="PHB"/>
    <property type="match status" value="1"/>
</dbReference>
<dbReference type="InterPro" id="IPR001107">
    <property type="entry name" value="Band_7"/>
</dbReference>
<dbReference type="InterPro" id="IPR001972">
    <property type="entry name" value="Stomatin_HflK_fam"/>
</dbReference>
<proteinExistence type="inferred from homology"/>
<dbReference type="PANTHER" id="PTHR43327">
    <property type="entry name" value="STOMATIN-LIKE PROTEIN 2, MITOCHONDRIAL"/>
    <property type="match status" value="1"/>
</dbReference>
<evidence type="ECO:0000256" key="2">
    <source>
        <dbReference type="ARBA" id="ARBA00008164"/>
    </source>
</evidence>
<evidence type="ECO:0000259" key="4">
    <source>
        <dbReference type="SMART" id="SM00244"/>
    </source>
</evidence>
<dbReference type="Pfam" id="PF16200">
    <property type="entry name" value="Band_7_C"/>
    <property type="match status" value="1"/>
</dbReference>
<protein>
    <submittedName>
        <fullName evidence="5">Paraslipin</fullName>
    </submittedName>
</protein>
<name>A0ABM7XEG6_9BACT</name>
<dbReference type="SUPFAM" id="SSF117892">
    <property type="entry name" value="Band 7/SPFH domain"/>
    <property type="match status" value="1"/>
</dbReference>
<feature type="domain" description="Band 7" evidence="4">
    <location>
        <begin position="21"/>
        <end position="179"/>
    </location>
</feature>
<evidence type="ECO:0000256" key="3">
    <source>
        <dbReference type="SAM" id="MobiDB-lite"/>
    </source>
</evidence>
<feature type="region of interest" description="Disordered" evidence="3">
    <location>
        <begin position="306"/>
        <end position="333"/>
    </location>
</feature>
<dbReference type="Pfam" id="PF01145">
    <property type="entry name" value="Band_7"/>
    <property type="match status" value="1"/>
</dbReference>
<dbReference type="PANTHER" id="PTHR43327:SF10">
    <property type="entry name" value="STOMATIN-LIKE PROTEIN 2, MITOCHONDRIAL"/>
    <property type="match status" value="1"/>
</dbReference>
<comment type="similarity">
    <text evidence="2">Belongs to the band 7/mec-2 family.</text>
</comment>
<keyword evidence="6" id="KW-1185">Reference proteome</keyword>
<dbReference type="Proteomes" id="UP001162734">
    <property type="component" value="Chromosome"/>
</dbReference>
<dbReference type="InterPro" id="IPR050710">
    <property type="entry name" value="Band7/mec-2_domain"/>
</dbReference>
<feature type="compositionally biased region" description="Pro residues" evidence="3">
    <location>
        <begin position="321"/>
        <end position="333"/>
    </location>
</feature>
<dbReference type="InterPro" id="IPR032435">
    <property type="entry name" value="STML2-like_C"/>
</dbReference>
<dbReference type="PRINTS" id="PR00721">
    <property type="entry name" value="STOMATIN"/>
</dbReference>
<evidence type="ECO:0000313" key="5">
    <source>
        <dbReference type="EMBL" id="BDG10285.1"/>
    </source>
</evidence>
<evidence type="ECO:0000313" key="6">
    <source>
        <dbReference type="Proteomes" id="UP001162734"/>
    </source>
</evidence>
<accession>A0ABM7XEG6</accession>
<dbReference type="EMBL" id="AP025592">
    <property type="protein sequence ID" value="BDG10285.1"/>
    <property type="molecule type" value="Genomic_DNA"/>
</dbReference>
<dbReference type="RefSeq" id="WP_248342704.1">
    <property type="nucleotide sequence ID" value="NZ_AP025592.1"/>
</dbReference>
<dbReference type="InterPro" id="IPR036013">
    <property type="entry name" value="Band_7/SPFH_dom_sf"/>
</dbReference>
<dbReference type="CDD" id="cd08829">
    <property type="entry name" value="SPFH_paraslipin"/>
    <property type="match status" value="1"/>
</dbReference>
<sequence length="333" mass="36370">MSAVFLMVVLLAVFAVYVVAKTAVVVPQQSAYVVERLGRFSGVLEAGFHVLMPFFDAVRYRHTLKEQSFEIPEQICITRDNVQVAVDGILYLKVMDPQRASYGISDYLFAISQLAQTALRSEIGKIDLDRTFEERTHVNTQVVSELDKATGPWGIKVLRYEIKNITPPKDVLAAMEKQMRAEREKRAVILTSEGERDAAVNSAEGRKQQVIKESEAKRQQQINEAEGQALAILEVAKATAEGIARVGAALAGQGGMEAVQLRVAEQYVKEFGNLARSSTTVVLPATLSDVGSMIALAMNLFKDGQRPPPAGARVNQALPTTPVPPRPARPPGT</sequence>
<reference evidence="6" key="1">
    <citation type="journal article" date="2022" name="Int. J. Syst. Evol. Microbiol.">
        <title>Anaeromyxobacter oryzae sp. nov., Anaeromyxobacter diazotrophicus sp. nov. and Anaeromyxobacter paludicola sp. nov., isolated from paddy soils.</title>
        <authorList>
            <person name="Itoh H."/>
            <person name="Xu Z."/>
            <person name="Mise K."/>
            <person name="Masuda Y."/>
            <person name="Ushijima N."/>
            <person name="Hayakawa C."/>
            <person name="Shiratori Y."/>
            <person name="Senoo K."/>
        </authorList>
    </citation>
    <scope>NUCLEOTIDE SEQUENCE [LARGE SCALE GENOMIC DNA]</scope>
    <source>
        <strain evidence="6">Red630</strain>
    </source>
</reference>
<comment type="subcellular location">
    <subcellularLocation>
        <location evidence="1">Membrane</location>
        <topology evidence="1">Single-pass membrane protein</topology>
    </subcellularLocation>
</comment>
<organism evidence="5 6">
    <name type="scientific">Anaeromyxobacter paludicola</name>
    <dbReference type="NCBI Taxonomy" id="2918171"/>
    <lineage>
        <taxon>Bacteria</taxon>
        <taxon>Pseudomonadati</taxon>
        <taxon>Myxococcota</taxon>
        <taxon>Myxococcia</taxon>
        <taxon>Myxococcales</taxon>
        <taxon>Cystobacterineae</taxon>
        <taxon>Anaeromyxobacteraceae</taxon>
        <taxon>Anaeromyxobacter</taxon>
    </lineage>
</organism>
<evidence type="ECO:0000256" key="1">
    <source>
        <dbReference type="ARBA" id="ARBA00004167"/>
    </source>
</evidence>
<dbReference type="Gene3D" id="3.30.479.30">
    <property type="entry name" value="Band 7 domain"/>
    <property type="match status" value="1"/>
</dbReference>
<gene>
    <name evidence="5" type="ORF">AMPC_33980</name>
</gene>